<feature type="compositionally biased region" description="Polar residues" evidence="1">
    <location>
        <begin position="1"/>
        <end position="22"/>
    </location>
</feature>
<reference evidence="2 3" key="1">
    <citation type="submission" date="2013-02" db="EMBL/GenBank/DDBJ databases">
        <title>The Genome Sequence of Enterococcus caccae BAA-1240.</title>
        <authorList>
            <consortium name="The Broad Institute Genome Sequencing Platform"/>
            <consortium name="The Broad Institute Genome Sequencing Center for Infectious Disease"/>
            <person name="Earl A.M."/>
            <person name="Gilmore M.S."/>
            <person name="Lebreton F."/>
            <person name="Walker B."/>
            <person name="Young S.K."/>
            <person name="Zeng Q."/>
            <person name="Gargeya S."/>
            <person name="Fitzgerald M."/>
            <person name="Haas B."/>
            <person name="Abouelleil A."/>
            <person name="Alvarado L."/>
            <person name="Arachchi H.M."/>
            <person name="Berlin A.M."/>
            <person name="Chapman S.B."/>
            <person name="Dewar J."/>
            <person name="Goldberg J."/>
            <person name="Griggs A."/>
            <person name="Gujja S."/>
            <person name="Hansen M."/>
            <person name="Howarth C."/>
            <person name="Imamovic A."/>
            <person name="Larimer J."/>
            <person name="McCowan C."/>
            <person name="Murphy C."/>
            <person name="Neiman D."/>
            <person name="Pearson M."/>
            <person name="Priest M."/>
            <person name="Roberts A."/>
            <person name="Saif S."/>
            <person name="Shea T."/>
            <person name="Sisk P."/>
            <person name="Sykes S."/>
            <person name="Wortman J."/>
            <person name="Nusbaum C."/>
            <person name="Birren B."/>
        </authorList>
    </citation>
    <scope>NUCLEOTIDE SEQUENCE [LARGE SCALE GENOMIC DNA]</scope>
    <source>
        <strain evidence="2 3">ATCC BAA-1240</strain>
    </source>
</reference>
<accession>R3W838</accession>
<dbReference type="eggNOG" id="ENOG5033QS5">
    <property type="taxonomic scope" value="Bacteria"/>
</dbReference>
<organism evidence="2 3">
    <name type="scientific">Enterococcus caccae ATCC BAA-1240</name>
    <dbReference type="NCBI Taxonomy" id="1158612"/>
    <lineage>
        <taxon>Bacteria</taxon>
        <taxon>Bacillati</taxon>
        <taxon>Bacillota</taxon>
        <taxon>Bacilli</taxon>
        <taxon>Lactobacillales</taxon>
        <taxon>Enterococcaceae</taxon>
        <taxon>Enterococcus</taxon>
    </lineage>
</organism>
<dbReference type="EMBL" id="AJAU01000022">
    <property type="protein sequence ID" value="EOL43672.1"/>
    <property type="molecule type" value="Genomic_DNA"/>
</dbReference>
<feature type="region of interest" description="Disordered" evidence="1">
    <location>
        <begin position="204"/>
        <end position="237"/>
    </location>
</feature>
<dbReference type="STRING" id="317735.RU98_GL000176"/>
<evidence type="ECO:0000313" key="2">
    <source>
        <dbReference type="EMBL" id="EOL43672.1"/>
    </source>
</evidence>
<dbReference type="Proteomes" id="UP000013840">
    <property type="component" value="Unassembled WGS sequence"/>
</dbReference>
<feature type="region of interest" description="Disordered" evidence="1">
    <location>
        <begin position="1"/>
        <end position="24"/>
    </location>
</feature>
<dbReference type="AlphaFoldDB" id="R3W838"/>
<protein>
    <submittedName>
        <fullName evidence="2">Uncharacterized protein</fullName>
    </submittedName>
</protein>
<dbReference type="PATRIC" id="fig|1158612.3.peg.2970"/>
<name>R3W838_9ENTE</name>
<proteinExistence type="predicted"/>
<sequence>MSIFQFSGDYNQRHPPNQTNDGSILRFKKNKGYESIPREFAQNESLTYEARGMLISIASYPPNFKLYKCELYNRSKLNSRRKIDRAWEELIEQGYILQFRKRSGKNFFFSYLFSLERYETNDLLEIFEEAYQFDYLFYHRSIRKKEERTIENYQQLFTTFVPLEEINQLFYWLYKHELIWNVQNEHSKETHEINDFSNVQYEQSKMDSSYRTSNKLTSNKSTKEKNNTKECETEKNDTQLDKEQSLLNSLGQFLKTTFLDSESLKLIADNSKDEQEVQKTIDLLYQSKKYIQDHLDGFTIVAEYFEKDTQEMLQRYYFKKKTKKIQSQEGYFYNVCRNHWLTMAEKLLHQYFYPNKQHYLQRCSILFEQLNSNK</sequence>
<keyword evidence="3" id="KW-1185">Reference proteome</keyword>
<dbReference type="RefSeq" id="WP_010773081.1">
    <property type="nucleotide sequence ID" value="NZ_KB946335.1"/>
</dbReference>
<gene>
    <name evidence="2" type="ORF">UC7_03002</name>
</gene>
<feature type="compositionally biased region" description="Basic and acidic residues" evidence="1">
    <location>
        <begin position="221"/>
        <end position="237"/>
    </location>
</feature>
<evidence type="ECO:0000313" key="3">
    <source>
        <dbReference type="Proteomes" id="UP000013840"/>
    </source>
</evidence>
<comment type="caution">
    <text evidence="2">The sequence shown here is derived from an EMBL/GenBank/DDBJ whole genome shotgun (WGS) entry which is preliminary data.</text>
</comment>
<evidence type="ECO:0000256" key="1">
    <source>
        <dbReference type="SAM" id="MobiDB-lite"/>
    </source>
</evidence>